<gene>
    <name evidence="2" type="ORF">Tco_0627549</name>
</gene>
<evidence type="ECO:0000313" key="2">
    <source>
        <dbReference type="EMBL" id="GJS54187.1"/>
    </source>
</evidence>
<reference evidence="2" key="1">
    <citation type="journal article" date="2022" name="Int. J. Mol. Sci.">
        <title>Draft Genome of Tanacetum Coccineum: Genomic Comparison of Closely Related Tanacetum-Family Plants.</title>
        <authorList>
            <person name="Yamashiro T."/>
            <person name="Shiraishi A."/>
            <person name="Nakayama K."/>
            <person name="Satake H."/>
        </authorList>
    </citation>
    <scope>NUCLEOTIDE SEQUENCE</scope>
</reference>
<dbReference type="Proteomes" id="UP001151760">
    <property type="component" value="Unassembled WGS sequence"/>
</dbReference>
<organism evidence="2 3">
    <name type="scientific">Tanacetum coccineum</name>
    <dbReference type="NCBI Taxonomy" id="301880"/>
    <lineage>
        <taxon>Eukaryota</taxon>
        <taxon>Viridiplantae</taxon>
        <taxon>Streptophyta</taxon>
        <taxon>Embryophyta</taxon>
        <taxon>Tracheophyta</taxon>
        <taxon>Spermatophyta</taxon>
        <taxon>Magnoliopsida</taxon>
        <taxon>eudicotyledons</taxon>
        <taxon>Gunneridae</taxon>
        <taxon>Pentapetalae</taxon>
        <taxon>asterids</taxon>
        <taxon>campanulids</taxon>
        <taxon>Asterales</taxon>
        <taxon>Asteraceae</taxon>
        <taxon>Asteroideae</taxon>
        <taxon>Anthemideae</taxon>
        <taxon>Anthemidinae</taxon>
        <taxon>Tanacetum</taxon>
    </lineage>
</organism>
<evidence type="ECO:0000256" key="1">
    <source>
        <dbReference type="SAM" id="MobiDB-lite"/>
    </source>
</evidence>
<proteinExistence type="predicted"/>
<protein>
    <submittedName>
        <fullName evidence="2">Uncharacterized protein</fullName>
    </submittedName>
</protein>
<dbReference type="EMBL" id="BQNB010008779">
    <property type="protein sequence ID" value="GJS54187.1"/>
    <property type="molecule type" value="Genomic_DNA"/>
</dbReference>
<reference evidence="2" key="2">
    <citation type="submission" date="2022-01" db="EMBL/GenBank/DDBJ databases">
        <authorList>
            <person name="Yamashiro T."/>
            <person name="Shiraishi A."/>
            <person name="Satake H."/>
            <person name="Nakayama K."/>
        </authorList>
    </citation>
    <scope>NUCLEOTIDE SEQUENCE</scope>
</reference>
<accession>A0ABQ4WMT7</accession>
<keyword evidence="3" id="KW-1185">Reference proteome</keyword>
<feature type="region of interest" description="Disordered" evidence="1">
    <location>
        <begin position="1"/>
        <end position="20"/>
    </location>
</feature>
<name>A0ABQ4WMT7_9ASTR</name>
<evidence type="ECO:0000313" key="3">
    <source>
        <dbReference type="Proteomes" id="UP001151760"/>
    </source>
</evidence>
<comment type="caution">
    <text evidence="2">The sequence shown here is derived from an EMBL/GenBank/DDBJ whole genome shotgun (WGS) entry which is preliminary data.</text>
</comment>
<sequence length="170" mass="18471">MGRGGGDERRGTSDNASSLSLCGSASLRRCSSPMLHIREQRHCSILRARCTHPERLLILVTPQPNAVSIREVFTRGIGVERLVSSFTGSGAGGVAQYWAEWIIANGEVDLCMGGLIRHLLWICELEEQWVIEGGTCLVSEVQLCVLTLISGTVGGGVVWFWDTDFAGDHT</sequence>
<feature type="compositionally biased region" description="Basic and acidic residues" evidence="1">
    <location>
        <begin position="1"/>
        <end position="12"/>
    </location>
</feature>